<keyword evidence="3" id="KW-0238">DNA-binding</keyword>
<evidence type="ECO:0000313" key="9">
    <source>
        <dbReference type="Proteomes" id="UP001152523"/>
    </source>
</evidence>
<dbReference type="AlphaFoldDB" id="A0AAV0C152"/>
<evidence type="ECO:0000256" key="5">
    <source>
        <dbReference type="ARBA" id="ARBA00023242"/>
    </source>
</evidence>
<dbReference type="EMBL" id="CAMAPF010000007">
    <property type="protein sequence ID" value="CAH9057776.1"/>
    <property type="molecule type" value="Genomic_DNA"/>
</dbReference>
<evidence type="ECO:0000313" key="8">
    <source>
        <dbReference type="EMBL" id="CAH9057776.1"/>
    </source>
</evidence>
<comment type="caution">
    <text evidence="8">The sequence shown here is derived from an EMBL/GenBank/DDBJ whole genome shotgun (WGS) entry which is preliminary data.</text>
</comment>
<dbReference type="Pfam" id="PF00010">
    <property type="entry name" value="HLH"/>
    <property type="match status" value="1"/>
</dbReference>
<evidence type="ECO:0008006" key="10">
    <source>
        <dbReference type="Google" id="ProtNLM"/>
    </source>
</evidence>
<dbReference type="Proteomes" id="UP001152523">
    <property type="component" value="Unassembled WGS sequence"/>
</dbReference>
<comment type="subcellular location">
    <subcellularLocation>
        <location evidence="1">Nucleus</location>
    </subcellularLocation>
</comment>
<sequence length="239" mass="26475">MENPSSVEWGENAALFPGYPSAAAAALLSWPPAFDEGGTAIGMMRSGGGLISAPQSHREAEKRRRDRINAQLATLRTLIPMSDKMDKASLLSSVVDHVKDLKRKVTEISKVLADIPAETDQVTVDDAKYSDEQRSFFTAVNFLRVSICCDDRPELFPEINSVLKELKLVMLHADVTCLGGRVRTIILLLCPDKDKGISINSFKQSLKLALCKVAIPSSSTTYRIRSKRQRFFLPDAHFH</sequence>
<keyword evidence="4" id="KW-0804">Transcription</keyword>
<name>A0AAV0C152_9ASTE</name>
<dbReference type="PROSITE" id="PS51671">
    <property type="entry name" value="ACT"/>
    <property type="match status" value="1"/>
</dbReference>
<dbReference type="PROSITE" id="PS50888">
    <property type="entry name" value="BHLH"/>
    <property type="match status" value="1"/>
</dbReference>
<evidence type="ECO:0000256" key="2">
    <source>
        <dbReference type="ARBA" id="ARBA00023015"/>
    </source>
</evidence>
<feature type="domain" description="BHLH" evidence="6">
    <location>
        <begin position="52"/>
        <end position="101"/>
    </location>
</feature>
<evidence type="ECO:0000256" key="3">
    <source>
        <dbReference type="ARBA" id="ARBA00023125"/>
    </source>
</evidence>
<protein>
    <recommendedName>
        <fullName evidence="10">BHLH domain-containing protein</fullName>
    </recommendedName>
</protein>
<dbReference type="PANTHER" id="PTHR45844:SF18">
    <property type="entry name" value="TRANSCRIPTION FACTOR BHLH51"/>
    <property type="match status" value="1"/>
</dbReference>
<evidence type="ECO:0000256" key="4">
    <source>
        <dbReference type="ARBA" id="ARBA00023163"/>
    </source>
</evidence>
<dbReference type="CDD" id="cd04873">
    <property type="entry name" value="ACT_UUR-ACR-like"/>
    <property type="match status" value="1"/>
</dbReference>
<reference evidence="8" key="1">
    <citation type="submission" date="2022-07" db="EMBL/GenBank/DDBJ databases">
        <authorList>
            <person name="Macas J."/>
            <person name="Novak P."/>
            <person name="Neumann P."/>
        </authorList>
    </citation>
    <scope>NUCLEOTIDE SEQUENCE</scope>
</reference>
<dbReference type="GO" id="GO:0003677">
    <property type="term" value="F:DNA binding"/>
    <property type="evidence" value="ECO:0007669"/>
    <property type="project" value="UniProtKB-KW"/>
</dbReference>
<dbReference type="GO" id="GO:0003700">
    <property type="term" value="F:DNA-binding transcription factor activity"/>
    <property type="evidence" value="ECO:0007669"/>
    <property type="project" value="InterPro"/>
</dbReference>
<keyword evidence="2" id="KW-0805">Transcription regulation</keyword>
<keyword evidence="5" id="KW-0539">Nucleus</keyword>
<accession>A0AAV0C152</accession>
<dbReference type="InterPro" id="IPR045847">
    <property type="entry name" value="AIG1-like"/>
</dbReference>
<feature type="domain" description="ACT" evidence="7">
    <location>
        <begin position="144"/>
        <end position="218"/>
    </location>
</feature>
<dbReference type="SMART" id="SM00353">
    <property type="entry name" value="HLH"/>
    <property type="match status" value="1"/>
</dbReference>
<dbReference type="SUPFAM" id="SSF47459">
    <property type="entry name" value="HLH, helix-loop-helix DNA-binding domain"/>
    <property type="match status" value="1"/>
</dbReference>
<dbReference type="GO" id="GO:0046983">
    <property type="term" value="F:protein dimerization activity"/>
    <property type="evidence" value="ECO:0007669"/>
    <property type="project" value="InterPro"/>
</dbReference>
<dbReference type="InterPro" id="IPR036638">
    <property type="entry name" value="HLH_DNA-bd_sf"/>
</dbReference>
<gene>
    <name evidence="8" type="ORF">CEPIT_LOCUS1159</name>
</gene>
<proteinExistence type="predicted"/>
<evidence type="ECO:0000256" key="1">
    <source>
        <dbReference type="ARBA" id="ARBA00004123"/>
    </source>
</evidence>
<dbReference type="InterPro" id="IPR002912">
    <property type="entry name" value="ACT_dom"/>
</dbReference>
<organism evidence="8 9">
    <name type="scientific">Cuscuta epithymum</name>
    <dbReference type="NCBI Taxonomy" id="186058"/>
    <lineage>
        <taxon>Eukaryota</taxon>
        <taxon>Viridiplantae</taxon>
        <taxon>Streptophyta</taxon>
        <taxon>Embryophyta</taxon>
        <taxon>Tracheophyta</taxon>
        <taxon>Spermatophyta</taxon>
        <taxon>Magnoliopsida</taxon>
        <taxon>eudicotyledons</taxon>
        <taxon>Gunneridae</taxon>
        <taxon>Pentapetalae</taxon>
        <taxon>asterids</taxon>
        <taxon>lamiids</taxon>
        <taxon>Solanales</taxon>
        <taxon>Convolvulaceae</taxon>
        <taxon>Cuscuteae</taxon>
        <taxon>Cuscuta</taxon>
        <taxon>Cuscuta subgen. Cuscuta</taxon>
    </lineage>
</organism>
<dbReference type="GO" id="GO:0005634">
    <property type="term" value="C:nucleus"/>
    <property type="evidence" value="ECO:0007669"/>
    <property type="project" value="UniProtKB-SubCell"/>
</dbReference>
<dbReference type="PANTHER" id="PTHR45844">
    <property type="entry name" value="TRANSCRIPTION FACTOR BHLH30"/>
    <property type="match status" value="1"/>
</dbReference>
<dbReference type="InterPro" id="IPR011598">
    <property type="entry name" value="bHLH_dom"/>
</dbReference>
<evidence type="ECO:0000259" key="7">
    <source>
        <dbReference type="PROSITE" id="PS51671"/>
    </source>
</evidence>
<dbReference type="Gene3D" id="4.10.280.10">
    <property type="entry name" value="Helix-loop-helix DNA-binding domain"/>
    <property type="match status" value="1"/>
</dbReference>
<evidence type="ECO:0000259" key="6">
    <source>
        <dbReference type="PROSITE" id="PS50888"/>
    </source>
</evidence>
<keyword evidence="9" id="KW-1185">Reference proteome</keyword>